<evidence type="ECO:0000313" key="5">
    <source>
        <dbReference type="EMBL" id="ADV83373.1"/>
    </source>
</evidence>
<dbReference type="GO" id="GO:0003700">
    <property type="term" value="F:DNA-binding transcription factor activity"/>
    <property type="evidence" value="ECO:0007669"/>
    <property type="project" value="InterPro"/>
</dbReference>
<dbReference type="KEGG" id="tsa:AciPR4_2595"/>
<dbReference type="OrthoDB" id="9781630at2"/>
<dbReference type="SMART" id="SM00345">
    <property type="entry name" value="HTH_GNTR"/>
    <property type="match status" value="1"/>
</dbReference>
<dbReference type="CDD" id="cd07377">
    <property type="entry name" value="WHTH_GntR"/>
    <property type="match status" value="1"/>
</dbReference>
<evidence type="ECO:0000256" key="2">
    <source>
        <dbReference type="ARBA" id="ARBA00023125"/>
    </source>
</evidence>
<keyword evidence="1" id="KW-0805">Transcription regulation</keyword>
<feature type="domain" description="HTH gntR-type" evidence="4">
    <location>
        <begin position="9"/>
        <end position="76"/>
    </location>
</feature>
<dbReference type="PROSITE" id="PS50949">
    <property type="entry name" value="HTH_GNTR"/>
    <property type="match status" value="1"/>
</dbReference>
<dbReference type="Pfam" id="PF00392">
    <property type="entry name" value="GntR"/>
    <property type="match status" value="1"/>
</dbReference>
<dbReference type="SUPFAM" id="SSF46785">
    <property type="entry name" value="Winged helix' DNA-binding domain"/>
    <property type="match status" value="1"/>
</dbReference>
<accession>E8V125</accession>
<dbReference type="HOGENOM" id="CLU_017584_5_1_0"/>
<dbReference type="SMART" id="SM00895">
    <property type="entry name" value="FCD"/>
    <property type="match status" value="1"/>
</dbReference>
<gene>
    <name evidence="5" type="ordered locus">AciPR4_2595</name>
</gene>
<proteinExistence type="predicted"/>
<reference evidence="5 6" key="1">
    <citation type="journal article" date="2012" name="Stand. Genomic Sci.">
        <title>Complete genome sequence of Terriglobus saanensis type strain SP1PR4(T), an Acidobacteria from tundra soil.</title>
        <authorList>
            <person name="Rawat S.R."/>
            <person name="Mannisto M.K."/>
            <person name="Starovoytov V."/>
            <person name="Goodwin L."/>
            <person name="Nolan M."/>
            <person name="Hauser L."/>
            <person name="Land M."/>
            <person name="Davenport K.W."/>
            <person name="Woyke T."/>
            <person name="Haggblom M.M."/>
        </authorList>
    </citation>
    <scope>NUCLEOTIDE SEQUENCE</scope>
    <source>
        <strain evidence="6">ATCC BAA-1853 / DSM 23119 / SP1PR4</strain>
    </source>
</reference>
<dbReference type="InterPro" id="IPR008920">
    <property type="entry name" value="TF_FadR/GntR_C"/>
</dbReference>
<dbReference type="SUPFAM" id="SSF48008">
    <property type="entry name" value="GntR ligand-binding domain-like"/>
    <property type="match status" value="1"/>
</dbReference>
<dbReference type="eggNOG" id="COG1802">
    <property type="taxonomic scope" value="Bacteria"/>
</dbReference>
<organism evidence="5 6">
    <name type="scientific">Terriglobus saanensis (strain ATCC BAA-1853 / DSM 23119 / SP1PR4)</name>
    <dbReference type="NCBI Taxonomy" id="401053"/>
    <lineage>
        <taxon>Bacteria</taxon>
        <taxon>Pseudomonadati</taxon>
        <taxon>Acidobacteriota</taxon>
        <taxon>Terriglobia</taxon>
        <taxon>Terriglobales</taxon>
        <taxon>Acidobacteriaceae</taxon>
        <taxon>Terriglobus</taxon>
    </lineage>
</organism>
<dbReference type="AlphaFoldDB" id="E8V125"/>
<evidence type="ECO:0000313" key="6">
    <source>
        <dbReference type="Proteomes" id="UP000006844"/>
    </source>
</evidence>
<dbReference type="InterPro" id="IPR036390">
    <property type="entry name" value="WH_DNA-bd_sf"/>
</dbReference>
<keyword evidence="3" id="KW-0804">Transcription</keyword>
<evidence type="ECO:0000256" key="1">
    <source>
        <dbReference type="ARBA" id="ARBA00023015"/>
    </source>
</evidence>
<evidence type="ECO:0000256" key="3">
    <source>
        <dbReference type="ARBA" id="ARBA00023163"/>
    </source>
</evidence>
<dbReference type="GO" id="GO:0003677">
    <property type="term" value="F:DNA binding"/>
    <property type="evidence" value="ECO:0007669"/>
    <property type="project" value="UniProtKB-KW"/>
</dbReference>
<protein>
    <submittedName>
        <fullName evidence="5">Transcriptional regulator, GntR family</fullName>
    </submittedName>
</protein>
<dbReference type="Gene3D" id="1.10.10.10">
    <property type="entry name" value="Winged helix-like DNA-binding domain superfamily/Winged helix DNA-binding domain"/>
    <property type="match status" value="1"/>
</dbReference>
<name>E8V125_TERSS</name>
<dbReference type="InterPro" id="IPR000524">
    <property type="entry name" value="Tscrpt_reg_HTH_GntR"/>
</dbReference>
<sequence length="222" mass="25648">MHVEKVEADSLTEQAHRSIKRYILKGKLKHGDRVTEDFFAQELGISKAPVREALNALQNEGLLRIQPRKGAYLHHFTEKEVADLYDLREAIEVFAANTMVITPQLIEQLSESVERTCMLLKQNKKTKYIDEDIAFHKLIVEATGNRELQRVHANIQSKLWLCRCQTYQLTSPDTPAAHRELSDAIARKDREEAAEATRRHIRFVKLSLLERMRDPSRKSPLP</sequence>
<dbReference type="Gene3D" id="1.20.120.530">
    <property type="entry name" value="GntR ligand-binding domain-like"/>
    <property type="match status" value="1"/>
</dbReference>
<keyword evidence="6" id="KW-1185">Reference proteome</keyword>
<dbReference type="Pfam" id="PF07729">
    <property type="entry name" value="FCD"/>
    <property type="match status" value="1"/>
</dbReference>
<dbReference type="PANTHER" id="PTHR43537">
    <property type="entry name" value="TRANSCRIPTIONAL REGULATOR, GNTR FAMILY"/>
    <property type="match status" value="1"/>
</dbReference>
<keyword evidence="2" id="KW-0238">DNA-binding</keyword>
<dbReference type="STRING" id="401053.AciPR4_2595"/>
<dbReference type="RefSeq" id="WP_013569106.1">
    <property type="nucleotide sequence ID" value="NC_014963.1"/>
</dbReference>
<evidence type="ECO:0000259" key="4">
    <source>
        <dbReference type="PROSITE" id="PS50949"/>
    </source>
</evidence>
<dbReference type="InterPro" id="IPR011711">
    <property type="entry name" value="GntR_C"/>
</dbReference>
<dbReference type="InterPro" id="IPR036388">
    <property type="entry name" value="WH-like_DNA-bd_sf"/>
</dbReference>
<dbReference type="PANTHER" id="PTHR43537:SF24">
    <property type="entry name" value="GLUCONATE OPERON TRANSCRIPTIONAL REPRESSOR"/>
    <property type="match status" value="1"/>
</dbReference>
<dbReference type="EMBL" id="CP002467">
    <property type="protein sequence ID" value="ADV83373.1"/>
    <property type="molecule type" value="Genomic_DNA"/>
</dbReference>
<dbReference type="Proteomes" id="UP000006844">
    <property type="component" value="Chromosome"/>
</dbReference>